<proteinExistence type="predicted"/>
<dbReference type="Gramene" id="OMERI08G12940.1">
    <property type="protein sequence ID" value="OMERI08G12940.1"/>
    <property type="gene ID" value="OMERI08G12940"/>
</dbReference>
<organism evidence="2">
    <name type="scientific">Oryza meridionalis</name>
    <dbReference type="NCBI Taxonomy" id="40149"/>
    <lineage>
        <taxon>Eukaryota</taxon>
        <taxon>Viridiplantae</taxon>
        <taxon>Streptophyta</taxon>
        <taxon>Embryophyta</taxon>
        <taxon>Tracheophyta</taxon>
        <taxon>Spermatophyta</taxon>
        <taxon>Magnoliopsida</taxon>
        <taxon>Liliopsida</taxon>
        <taxon>Poales</taxon>
        <taxon>Poaceae</taxon>
        <taxon>BOP clade</taxon>
        <taxon>Oryzoideae</taxon>
        <taxon>Oryzeae</taxon>
        <taxon>Oryzinae</taxon>
        <taxon>Oryza</taxon>
    </lineage>
</organism>
<dbReference type="HOGENOM" id="CLU_154146_0_0_1"/>
<accession>A0A0E0ELU6</accession>
<evidence type="ECO:0000256" key="1">
    <source>
        <dbReference type="SAM" id="MobiDB-lite"/>
    </source>
</evidence>
<keyword evidence="3" id="KW-1185">Reference proteome</keyword>
<reference evidence="2" key="1">
    <citation type="submission" date="2015-04" db="UniProtKB">
        <authorList>
            <consortium name="EnsemblPlants"/>
        </authorList>
    </citation>
    <scope>IDENTIFICATION</scope>
</reference>
<reference evidence="2" key="2">
    <citation type="submission" date="2018-05" db="EMBL/GenBank/DDBJ databases">
        <title>OmerRS3 (Oryza meridionalis Reference Sequence Version 3).</title>
        <authorList>
            <person name="Zhang J."/>
            <person name="Kudrna D."/>
            <person name="Lee S."/>
            <person name="Talag J."/>
            <person name="Welchert J."/>
            <person name="Wing R.A."/>
        </authorList>
    </citation>
    <scope>NUCLEOTIDE SEQUENCE [LARGE SCALE GENOMIC DNA]</scope>
    <source>
        <strain evidence="2">cv. OR44</strain>
    </source>
</reference>
<protein>
    <recommendedName>
        <fullName evidence="4">DUF834 domain-containing protein</fullName>
    </recommendedName>
</protein>
<dbReference type="AlphaFoldDB" id="A0A0E0ELU6"/>
<feature type="region of interest" description="Disordered" evidence="1">
    <location>
        <begin position="1"/>
        <end position="105"/>
    </location>
</feature>
<evidence type="ECO:0000313" key="3">
    <source>
        <dbReference type="Proteomes" id="UP000008021"/>
    </source>
</evidence>
<dbReference type="Proteomes" id="UP000008021">
    <property type="component" value="Chromosome 8"/>
</dbReference>
<feature type="compositionally biased region" description="Basic and acidic residues" evidence="1">
    <location>
        <begin position="29"/>
        <end position="50"/>
    </location>
</feature>
<feature type="compositionally biased region" description="Acidic residues" evidence="1">
    <location>
        <begin position="67"/>
        <end position="78"/>
    </location>
</feature>
<evidence type="ECO:0000313" key="2">
    <source>
        <dbReference type="EnsemblPlants" id="OMERI08G12940.1"/>
    </source>
</evidence>
<sequence length="105" mass="11007">MREKRSASPVQWARQAQRGRSAAVAPGKHGLELDDCPIHSRKGEDEDVIGRSHAHALQPCQSQEAVVSDDDDGGDDGDALPPPTTAEPLRRATADGNDGAAPACS</sequence>
<name>A0A0E0ELU6_9ORYZ</name>
<dbReference type="EnsemblPlants" id="OMERI08G12940.1">
    <property type="protein sequence ID" value="OMERI08G12940.1"/>
    <property type="gene ID" value="OMERI08G12940"/>
</dbReference>
<evidence type="ECO:0008006" key="4">
    <source>
        <dbReference type="Google" id="ProtNLM"/>
    </source>
</evidence>